<evidence type="ECO:0000313" key="9">
    <source>
        <dbReference type="EMBL" id="EYU46786.1"/>
    </source>
</evidence>
<keyword evidence="7" id="KW-0611">Plant defense</keyword>
<proteinExistence type="inferred from homology"/>
<dbReference type="Pfam" id="PF10868">
    <property type="entry name" value="Defensin_like"/>
    <property type="match status" value="1"/>
</dbReference>
<dbReference type="Proteomes" id="UP000030748">
    <property type="component" value="Unassembled WGS sequence"/>
</dbReference>
<organism evidence="9 10">
    <name type="scientific">Erythranthe guttata</name>
    <name type="common">Yellow monkey flower</name>
    <name type="synonym">Mimulus guttatus</name>
    <dbReference type="NCBI Taxonomy" id="4155"/>
    <lineage>
        <taxon>Eukaryota</taxon>
        <taxon>Viridiplantae</taxon>
        <taxon>Streptophyta</taxon>
        <taxon>Embryophyta</taxon>
        <taxon>Tracheophyta</taxon>
        <taxon>Spermatophyta</taxon>
        <taxon>Magnoliopsida</taxon>
        <taxon>eudicotyledons</taxon>
        <taxon>Gunneridae</taxon>
        <taxon>Pentapetalae</taxon>
        <taxon>asterids</taxon>
        <taxon>lamiids</taxon>
        <taxon>Lamiales</taxon>
        <taxon>Phrymaceae</taxon>
        <taxon>Erythranthe</taxon>
    </lineage>
</organism>
<gene>
    <name evidence="9" type="ORF">MIMGU_mgv1a017209mg</name>
</gene>
<keyword evidence="10" id="KW-1185">Reference proteome</keyword>
<evidence type="ECO:0000313" key="10">
    <source>
        <dbReference type="Proteomes" id="UP000030748"/>
    </source>
</evidence>
<keyword evidence="8" id="KW-0472">Membrane</keyword>
<sequence>MGSVKFLPIMFLVISVFIIVSSASFDIKHVYGDEDKLVCCYDNHIGECNPIQDDPKCNQLCLDSECSKGGYCKVFKHKPPNHFCHCYC</sequence>
<dbReference type="GO" id="GO:0031640">
    <property type="term" value="P:killing of cells of another organism"/>
    <property type="evidence" value="ECO:0007669"/>
    <property type="project" value="UniProtKB-KW"/>
</dbReference>
<keyword evidence="6" id="KW-0732">Signal</keyword>
<dbReference type="PANTHER" id="PTHR34453">
    <property type="entry name" value="DEFENSIN-LIKE (DEFL) FAMILY PROTEIN-RELATED"/>
    <property type="match status" value="1"/>
</dbReference>
<keyword evidence="5" id="KW-0295">Fungicide</keyword>
<dbReference type="PANTHER" id="PTHR34453:SF3">
    <property type="entry name" value="DEFENSIN-LIKE (DEFL) FAMILY PROTEIN-RELATED"/>
    <property type="match status" value="1"/>
</dbReference>
<dbReference type="PhylomeDB" id="A0A022S3F0"/>
<comment type="similarity">
    <text evidence="2">Belongs to the DEFL family.</text>
</comment>
<evidence type="ECO:0000256" key="6">
    <source>
        <dbReference type="ARBA" id="ARBA00022729"/>
    </source>
</evidence>
<comment type="subcellular location">
    <subcellularLocation>
        <location evidence="1">Secreted</location>
    </subcellularLocation>
</comment>
<keyword evidence="4" id="KW-0929">Antimicrobial</keyword>
<dbReference type="AlphaFoldDB" id="A0A022S3F0"/>
<evidence type="ECO:0000256" key="8">
    <source>
        <dbReference type="SAM" id="Phobius"/>
    </source>
</evidence>
<evidence type="ECO:0000256" key="7">
    <source>
        <dbReference type="ARBA" id="ARBA00022821"/>
    </source>
</evidence>
<dbReference type="eggNOG" id="ENOG502T27J">
    <property type="taxonomic scope" value="Eukaryota"/>
</dbReference>
<evidence type="ECO:0000256" key="5">
    <source>
        <dbReference type="ARBA" id="ARBA00022577"/>
    </source>
</evidence>
<reference evidence="9 10" key="1">
    <citation type="journal article" date="2013" name="Proc. Natl. Acad. Sci. U.S.A.">
        <title>Fine-scale variation in meiotic recombination in Mimulus inferred from population shotgun sequencing.</title>
        <authorList>
            <person name="Hellsten U."/>
            <person name="Wright K.M."/>
            <person name="Jenkins J."/>
            <person name="Shu S."/>
            <person name="Yuan Y."/>
            <person name="Wessler S.R."/>
            <person name="Schmutz J."/>
            <person name="Willis J.H."/>
            <person name="Rokhsar D.S."/>
        </authorList>
    </citation>
    <scope>NUCLEOTIDE SEQUENCE [LARGE SCALE GENOMIC DNA]</scope>
    <source>
        <strain evidence="10">cv. DUN x IM62</strain>
    </source>
</reference>
<evidence type="ECO:0000256" key="3">
    <source>
        <dbReference type="ARBA" id="ARBA00022525"/>
    </source>
</evidence>
<keyword evidence="8" id="KW-0812">Transmembrane</keyword>
<evidence type="ECO:0000256" key="4">
    <source>
        <dbReference type="ARBA" id="ARBA00022529"/>
    </source>
</evidence>
<protein>
    <submittedName>
        <fullName evidence="9">Uncharacterized protein</fullName>
    </submittedName>
</protein>
<evidence type="ECO:0000256" key="1">
    <source>
        <dbReference type="ARBA" id="ARBA00004613"/>
    </source>
</evidence>
<name>A0A022S3F0_ERYGU</name>
<dbReference type="GO" id="GO:0005576">
    <property type="term" value="C:extracellular region"/>
    <property type="evidence" value="ECO:0007669"/>
    <property type="project" value="UniProtKB-SubCell"/>
</dbReference>
<evidence type="ECO:0000256" key="2">
    <source>
        <dbReference type="ARBA" id="ARBA00006722"/>
    </source>
</evidence>
<accession>A0A022S3F0</accession>
<dbReference type="EMBL" id="KI630171">
    <property type="protein sequence ID" value="EYU46786.1"/>
    <property type="molecule type" value="Genomic_DNA"/>
</dbReference>
<dbReference type="GO" id="GO:0050832">
    <property type="term" value="P:defense response to fungus"/>
    <property type="evidence" value="ECO:0007669"/>
    <property type="project" value="UniProtKB-KW"/>
</dbReference>
<keyword evidence="3" id="KW-0964">Secreted</keyword>
<keyword evidence="8" id="KW-1133">Transmembrane helix</keyword>
<feature type="transmembrane region" description="Helical" evidence="8">
    <location>
        <begin position="6"/>
        <end position="27"/>
    </location>
</feature>
<dbReference type="InterPro" id="IPR022618">
    <property type="entry name" value="Defensin-like_20-28"/>
</dbReference>